<sequence length="335" mass="36807">MAAAVESVLSQTLTKASTVYNEQTDVATSFDKWQMRVTAPERYLHQYLYLWTATNPGDAADGSGDYTQASPAGKSSRTAKLSTAQYTAAEDGPEALAGDRLAKGLSLYPTTEELTKIKNTQKYLVIGLVVGNEPDRYLNTKAKGETLVDYKKRRDRDSPLDRDSSAIRAVVPCDEFLLKQCKVYVAIKPDSNRHVPKLSRLSHVFVFPEFFEGVGNKMSKKDRMRKVVSNIQKHALGIQTQQNGATVEPVRQTLGQIAEPSSVPPVAGAEQYGGDDSEPLSDAQIDAAFATLAELKRKRPEVYKEKMDALLDGERAVKSTERDDDRAEGDGVVEG</sequence>
<organism evidence="2 3">
    <name type="scientific">Teratosphaeria nubilosa</name>
    <dbReference type="NCBI Taxonomy" id="161662"/>
    <lineage>
        <taxon>Eukaryota</taxon>
        <taxon>Fungi</taxon>
        <taxon>Dikarya</taxon>
        <taxon>Ascomycota</taxon>
        <taxon>Pezizomycotina</taxon>
        <taxon>Dothideomycetes</taxon>
        <taxon>Dothideomycetidae</taxon>
        <taxon>Mycosphaerellales</taxon>
        <taxon>Teratosphaeriaceae</taxon>
        <taxon>Teratosphaeria</taxon>
    </lineage>
</organism>
<dbReference type="AlphaFoldDB" id="A0A6G1LN65"/>
<accession>A0A6G1LN65</accession>
<evidence type="ECO:0000313" key="2">
    <source>
        <dbReference type="EMBL" id="KAF2774029.1"/>
    </source>
</evidence>
<evidence type="ECO:0000313" key="3">
    <source>
        <dbReference type="Proteomes" id="UP000799436"/>
    </source>
</evidence>
<dbReference type="OrthoDB" id="3853613at2759"/>
<dbReference type="Proteomes" id="UP000799436">
    <property type="component" value="Unassembled WGS sequence"/>
</dbReference>
<protein>
    <submittedName>
        <fullName evidence="2">Uncharacterized protein</fullName>
    </submittedName>
</protein>
<feature type="compositionally biased region" description="Basic and acidic residues" evidence="1">
    <location>
        <begin position="311"/>
        <end position="329"/>
    </location>
</feature>
<dbReference type="EMBL" id="ML995809">
    <property type="protein sequence ID" value="KAF2774029.1"/>
    <property type="molecule type" value="Genomic_DNA"/>
</dbReference>
<proteinExistence type="predicted"/>
<feature type="region of interest" description="Disordered" evidence="1">
    <location>
        <begin position="260"/>
        <end position="280"/>
    </location>
</feature>
<name>A0A6G1LN65_9PEZI</name>
<keyword evidence="3" id="KW-1185">Reference proteome</keyword>
<gene>
    <name evidence="2" type="ORF">EJ03DRAFT_333143</name>
</gene>
<reference evidence="2" key="1">
    <citation type="journal article" date="2020" name="Stud. Mycol.">
        <title>101 Dothideomycetes genomes: a test case for predicting lifestyles and emergence of pathogens.</title>
        <authorList>
            <person name="Haridas S."/>
            <person name="Albert R."/>
            <person name="Binder M."/>
            <person name="Bloem J."/>
            <person name="Labutti K."/>
            <person name="Salamov A."/>
            <person name="Andreopoulos B."/>
            <person name="Baker S."/>
            <person name="Barry K."/>
            <person name="Bills G."/>
            <person name="Bluhm B."/>
            <person name="Cannon C."/>
            <person name="Castanera R."/>
            <person name="Culley D."/>
            <person name="Daum C."/>
            <person name="Ezra D."/>
            <person name="Gonzalez J."/>
            <person name="Henrissat B."/>
            <person name="Kuo A."/>
            <person name="Liang C."/>
            <person name="Lipzen A."/>
            <person name="Lutzoni F."/>
            <person name="Magnuson J."/>
            <person name="Mondo S."/>
            <person name="Nolan M."/>
            <person name="Ohm R."/>
            <person name="Pangilinan J."/>
            <person name="Park H.-J."/>
            <person name="Ramirez L."/>
            <person name="Alfaro M."/>
            <person name="Sun H."/>
            <person name="Tritt A."/>
            <person name="Yoshinaga Y."/>
            <person name="Zwiers L.-H."/>
            <person name="Turgeon B."/>
            <person name="Goodwin S."/>
            <person name="Spatafora J."/>
            <person name="Crous P."/>
            <person name="Grigoriev I."/>
        </authorList>
    </citation>
    <scope>NUCLEOTIDE SEQUENCE</scope>
    <source>
        <strain evidence="2">CBS 116005</strain>
    </source>
</reference>
<feature type="region of interest" description="Disordered" evidence="1">
    <location>
        <begin position="311"/>
        <end position="335"/>
    </location>
</feature>
<evidence type="ECO:0000256" key="1">
    <source>
        <dbReference type="SAM" id="MobiDB-lite"/>
    </source>
</evidence>